<dbReference type="OrthoDB" id="2366008at2759"/>
<protein>
    <submittedName>
        <fullName evidence="2">10359_t:CDS:1</fullName>
    </submittedName>
</protein>
<proteinExistence type="predicted"/>
<organism evidence="2 3">
    <name type="scientific">Funneliformis geosporum</name>
    <dbReference type="NCBI Taxonomy" id="1117311"/>
    <lineage>
        <taxon>Eukaryota</taxon>
        <taxon>Fungi</taxon>
        <taxon>Fungi incertae sedis</taxon>
        <taxon>Mucoromycota</taxon>
        <taxon>Glomeromycotina</taxon>
        <taxon>Glomeromycetes</taxon>
        <taxon>Glomerales</taxon>
        <taxon>Glomeraceae</taxon>
        <taxon>Funneliformis</taxon>
    </lineage>
</organism>
<dbReference type="Pfam" id="PF24209">
    <property type="entry name" value="DUF7431"/>
    <property type="match status" value="1"/>
</dbReference>
<dbReference type="Proteomes" id="UP001153678">
    <property type="component" value="Unassembled WGS sequence"/>
</dbReference>
<reference evidence="2" key="1">
    <citation type="submission" date="2022-08" db="EMBL/GenBank/DDBJ databases">
        <authorList>
            <person name="Kallberg Y."/>
            <person name="Tangrot J."/>
            <person name="Rosling A."/>
        </authorList>
    </citation>
    <scope>NUCLEOTIDE SEQUENCE</scope>
    <source>
        <strain evidence="2">Wild A</strain>
    </source>
</reference>
<feature type="domain" description="DUF7431" evidence="1">
    <location>
        <begin position="366"/>
        <end position="640"/>
    </location>
</feature>
<keyword evidence="3" id="KW-1185">Reference proteome</keyword>
<name>A0A9W4WSK7_9GLOM</name>
<sequence length="662" mass="76926">MNYNFNDLDIGNYFKDGVEIFVQIDDPPSQRPKMVKLYRDDDLSKIRGILQKKIEMNDTLLFAKKNNRLLAEILRNEEIYNKLNEILDGNILYLVKNSIPDWKFLNVKRNLDYGRTVTLDGIKIAKKRAFEMKQCKITESDKCKNGKIEFSTYENWVKETNLFFTNDMYVENLVKLEVKFEMEQNKSFKFGINSFYNYTEHGKASLEFSEHLEPTADFINAVEYAIESRNPENFKQITEEYGQFIPIEVILGGRAYYEGHKVLKEYSEVKANKGSINISGGPIENRIGIDSTISKGKSNSYQHECTKIIGGQEPESIGNFDEKAWVKSLKDFRNWDCIEFKNPISIFQPLSEKLRKRIILSLGKKIHYSTINNTECNFVKLGEPFMYELRIPHHISTIIHNQDADCNIFATVIDAEENAFNCQILCPPNAKPNLLIYCIQERFREQKCKLKIGWMVIGYYTDLNFILSEFDDMQLKIIKNDLNATSETHYSEHLNFDCISFSGNVPCIGIPVLKTLDFSKISHVIGHRFFNVQEENKVGSYTFSYSLKEHICVKLPKFTFYTLIISNYHDPKAYGISPCRRSTIINRIRNTLTRTNPSTKLNPKYVSLFLTAENNYGPIFPRQISNKVEYINISCDHNSCTCRNNVLNMTENLKYAFFDPEK</sequence>
<accession>A0A9W4WSK7</accession>
<comment type="caution">
    <text evidence="2">The sequence shown here is derived from an EMBL/GenBank/DDBJ whole genome shotgun (WGS) entry which is preliminary data.</text>
</comment>
<evidence type="ECO:0000259" key="1">
    <source>
        <dbReference type="Pfam" id="PF24209"/>
    </source>
</evidence>
<gene>
    <name evidence="2" type="ORF">FWILDA_LOCUS7130</name>
</gene>
<evidence type="ECO:0000313" key="3">
    <source>
        <dbReference type="Proteomes" id="UP001153678"/>
    </source>
</evidence>
<dbReference type="AlphaFoldDB" id="A0A9W4WSK7"/>
<evidence type="ECO:0000313" key="2">
    <source>
        <dbReference type="EMBL" id="CAI2175511.1"/>
    </source>
</evidence>
<dbReference type="EMBL" id="CAMKVN010001373">
    <property type="protein sequence ID" value="CAI2175511.1"/>
    <property type="molecule type" value="Genomic_DNA"/>
</dbReference>
<dbReference type="InterPro" id="IPR055854">
    <property type="entry name" value="DUF7431"/>
</dbReference>
<feature type="non-terminal residue" evidence="2">
    <location>
        <position position="662"/>
    </location>
</feature>